<comment type="caution">
    <text evidence="3">The sequence shown here is derived from an EMBL/GenBank/DDBJ whole genome shotgun (WGS) entry which is preliminary data.</text>
</comment>
<evidence type="ECO:0000313" key="3">
    <source>
        <dbReference type="EMBL" id="MEG3439863.1"/>
    </source>
</evidence>
<protein>
    <submittedName>
        <fullName evidence="3">Response regulator</fullName>
    </submittedName>
</protein>
<sequence>MVMTAKKKVLVVDDSPIMTLIIGGIVNEDPLLQVTEYAGDGAEALAKVDKVQPDLILLDLEMPKMNGIEFLKQVRFKSKAKVLVITAESPSSSKVVQARGLGIDGIIFKPSGDVSADMKVKRSQEIRDSIHRVLGL</sequence>
<dbReference type="SMART" id="SM00448">
    <property type="entry name" value="REC"/>
    <property type="match status" value="1"/>
</dbReference>
<gene>
    <name evidence="3" type="ORF">V0288_22240</name>
</gene>
<feature type="modified residue" description="4-aspartylphosphate" evidence="1">
    <location>
        <position position="59"/>
    </location>
</feature>
<organism evidence="3 4">
    <name type="scientific">Pannus brasiliensis CCIBt3594</name>
    <dbReference type="NCBI Taxonomy" id="1427578"/>
    <lineage>
        <taxon>Bacteria</taxon>
        <taxon>Bacillati</taxon>
        <taxon>Cyanobacteriota</taxon>
        <taxon>Cyanophyceae</taxon>
        <taxon>Oscillatoriophycideae</taxon>
        <taxon>Chroococcales</taxon>
        <taxon>Microcystaceae</taxon>
        <taxon>Pannus</taxon>
    </lineage>
</organism>
<name>A0AAW9R0A5_9CHRO</name>
<feature type="domain" description="Response regulatory" evidence="2">
    <location>
        <begin position="8"/>
        <end position="124"/>
    </location>
</feature>
<dbReference type="PANTHER" id="PTHR42872">
    <property type="entry name" value="PROTEIN-GLUTAMATE METHYLESTERASE/PROTEIN-GLUTAMINE GLUTAMINASE"/>
    <property type="match status" value="1"/>
</dbReference>
<reference evidence="3 4" key="1">
    <citation type="submission" date="2024-01" db="EMBL/GenBank/DDBJ databases">
        <title>Genomic insights into the taxonomy and metabolism of the cyanobacterium Pannus brasiliensis CCIBt3594.</title>
        <authorList>
            <person name="Machado M."/>
            <person name="Botero N.B."/>
            <person name="Andreote A.P.D."/>
            <person name="Feitosa A.M.T."/>
            <person name="Popin R."/>
            <person name="Sivonen K."/>
            <person name="Fiore M.F."/>
        </authorList>
    </citation>
    <scope>NUCLEOTIDE SEQUENCE [LARGE SCALE GENOMIC DNA]</scope>
    <source>
        <strain evidence="3 4">CCIBt3594</strain>
    </source>
</reference>
<keyword evidence="4" id="KW-1185">Reference proteome</keyword>
<dbReference type="InterPro" id="IPR001789">
    <property type="entry name" value="Sig_transdc_resp-reg_receiver"/>
</dbReference>
<accession>A0AAW9R0A5</accession>
<evidence type="ECO:0000256" key="1">
    <source>
        <dbReference type="PROSITE-ProRule" id="PRU00169"/>
    </source>
</evidence>
<dbReference type="Gene3D" id="3.40.50.2300">
    <property type="match status" value="1"/>
</dbReference>
<dbReference type="SUPFAM" id="SSF52172">
    <property type="entry name" value="CheY-like"/>
    <property type="match status" value="1"/>
</dbReference>
<dbReference type="GO" id="GO:0000160">
    <property type="term" value="P:phosphorelay signal transduction system"/>
    <property type="evidence" value="ECO:0007669"/>
    <property type="project" value="InterPro"/>
</dbReference>
<evidence type="ECO:0000313" key="4">
    <source>
        <dbReference type="Proteomes" id="UP001328733"/>
    </source>
</evidence>
<evidence type="ECO:0000259" key="2">
    <source>
        <dbReference type="PROSITE" id="PS50110"/>
    </source>
</evidence>
<proteinExistence type="predicted"/>
<dbReference type="EMBL" id="JBAFSM010000063">
    <property type="protein sequence ID" value="MEG3439863.1"/>
    <property type="molecule type" value="Genomic_DNA"/>
</dbReference>
<keyword evidence="1" id="KW-0597">Phosphoprotein</keyword>
<dbReference type="CDD" id="cd17541">
    <property type="entry name" value="REC_CheB-like"/>
    <property type="match status" value="1"/>
</dbReference>
<dbReference type="Proteomes" id="UP001328733">
    <property type="component" value="Unassembled WGS sequence"/>
</dbReference>
<dbReference type="InterPro" id="IPR011006">
    <property type="entry name" value="CheY-like_superfamily"/>
</dbReference>
<dbReference type="AlphaFoldDB" id="A0AAW9R0A5"/>
<dbReference type="PROSITE" id="PS50110">
    <property type="entry name" value="RESPONSE_REGULATORY"/>
    <property type="match status" value="1"/>
</dbReference>
<dbReference type="PANTHER" id="PTHR42872:SF6">
    <property type="entry name" value="PROTEIN-GLUTAMATE METHYLESTERASE_PROTEIN-GLUTAMINE GLUTAMINASE"/>
    <property type="match status" value="1"/>
</dbReference>
<dbReference type="Pfam" id="PF00072">
    <property type="entry name" value="Response_reg"/>
    <property type="match status" value="1"/>
</dbReference>